<dbReference type="EMBL" id="ON169972">
    <property type="protein sequence ID" value="UPW35957.1"/>
    <property type="molecule type" value="Genomic_DNA"/>
</dbReference>
<sequence length="368" mass="42281">MKFVVSNKIWVAKSAFRAGDKDGTALAYMSQVDYNKDGITESAAFKKKQVTGRNWAGKDCTEEFLDNVPLAGHTLGDSVERWITEAAFFRVTDPRGFVVEVPCGNISTLLSLCTVVKGVVQEKCVWVRAGSVHVLLPEGSQPYADAVAQQNRRENVKSSSALTPGDRVRLLSHGTEEKTPLLYLGQVKLDWQAKATLGQYSYSGYRGWSRERVRIKEIKEESQRDAKWVSVFASESMTVVYPKEGEPLFNAEYHRNGQPYYPKEISDQFPRVREWQIRFELSPKVLEVVGHEELPPALVNPSFEDLRQNWSERRDNIVAESLYTFECCPDRVKKSFKELDYKEMEESRRRRDTLMWEVDYRIVGAIWR</sequence>
<evidence type="ECO:0000313" key="2">
    <source>
        <dbReference type="Proteomes" id="UP000831536"/>
    </source>
</evidence>
<name>A0AAE9KST9_9CAUD</name>
<organism evidence="1 2">
    <name type="scientific">Pseudomonas phage EM</name>
    <dbReference type="NCBI Taxonomy" id="2936914"/>
    <lineage>
        <taxon>Viruses</taxon>
        <taxon>Duplodnaviria</taxon>
        <taxon>Heunggongvirae</taxon>
        <taxon>Uroviricota</taxon>
        <taxon>Caudoviricetes</taxon>
        <taxon>Vandenendeviridae</taxon>
        <taxon>Skurskavirinae</taxon>
        <taxon>Baldwinvirus</taxon>
        <taxon>Baldwinvirus EM</taxon>
    </lineage>
</organism>
<proteinExistence type="predicted"/>
<reference evidence="1" key="1">
    <citation type="journal article" date="2022" name="J. Appl. Microbiol.">
        <title>Bacteriophage-Antibiotic Combinations Against Multidrug-Resistant Pseudomonas aeruginosa.</title>
        <authorList>
            <person name="Holger D."/>
            <person name="Lev K.L."/>
            <person name="Kebriaei R."/>
            <person name="Morrisette T."/>
            <person name="Shah R."/>
            <person name="Alexander J."/>
            <person name="Lehman S.M."/>
            <person name="Rybak M.J."/>
        </authorList>
    </citation>
    <scope>NUCLEOTIDE SEQUENCE</scope>
</reference>
<protein>
    <submittedName>
        <fullName evidence="1">Uncharacterized protein</fullName>
    </submittedName>
</protein>
<gene>
    <name evidence="1" type="ORF">EM_172</name>
</gene>
<dbReference type="Proteomes" id="UP000831536">
    <property type="component" value="Segment"/>
</dbReference>
<accession>A0AAE9KST9</accession>
<evidence type="ECO:0000313" key="1">
    <source>
        <dbReference type="EMBL" id="UPW35957.1"/>
    </source>
</evidence>
<keyword evidence="2" id="KW-1185">Reference proteome</keyword>